<dbReference type="InterPro" id="IPR008967">
    <property type="entry name" value="p53-like_TF_DNA-bd_sf"/>
</dbReference>
<dbReference type="InterPro" id="IPR046360">
    <property type="entry name" value="T-box_DNA-bd"/>
</dbReference>
<dbReference type="PROSITE" id="PS01283">
    <property type="entry name" value="TBOX_1"/>
    <property type="match status" value="1"/>
</dbReference>
<dbReference type="GO" id="GO:0000785">
    <property type="term" value="C:chromatin"/>
    <property type="evidence" value="ECO:0007669"/>
    <property type="project" value="TreeGrafter"/>
</dbReference>
<evidence type="ECO:0000256" key="3">
    <source>
        <dbReference type="ARBA" id="ARBA00023125"/>
    </source>
</evidence>
<keyword evidence="4" id="KW-0804">Transcription</keyword>
<keyword evidence="2" id="KW-0805">Transcription regulation</keyword>
<dbReference type="AlphaFoldDB" id="A0A852NA42"/>
<dbReference type="InterPro" id="IPR048387">
    <property type="entry name" value="TBX2_3_RD"/>
</dbReference>
<dbReference type="InterPro" id="IPR018186">
    <property type="entry name" value="TF_T-box_CS"/>
</dbReference>
<feature type="domain" description="T-box" evidence="8">
    <location>
        <begin position="109"/>
        <end position="265"/>
    </location>
</feature>
<dbReference type="Pfam" id="PF00907">
    <property type="entry name" value="T-box"/>
    <property type="match status" value="1"/>
</dbReference>
<dbReference type="PANTHER" id="PTHR11267">
    <property type="entry name" value="T-BOX PROTEIN-RELATED"/>
    <property type="match status" value="1"/>
</dbReference>
<reference evidence="9" key="1">
    <citation type="submission" date="2020-02" db="EMBL/GenBank/DDBJ databases">
        <title>Bird 10,000 Genomes (B10K) Project - Family phase.</title>
        <authorList>
            <person name="Zhang G."/>
        </authorList>
    </citation>
    <scope>NUCLEOTIDE SEQUENCE</scope>
    <source>
        <strain evidence="9">B10K-IZ-033-77</strain>
    </source>
</reference>
<feature type="region of interest" description="Disordered" evidence="7">
    <location>
        <begin position="325"/>
        <end position="450"/>
    </location>
</feature>
<dbReference type="GO" id="GO:0001708">
    <property type="term" value="P:cell fate specification"/>
    <property type="evidence" value="ECO:0007669"/>
    <property type="project" value="TreeGrafter"/>
</dbReference>
<sequence length="709" mass="74636">MNLPMRDPVIPGTSMAYHPFLPHRAPDFAMSAVLGHQPPFFPALALPPNGAAALSLPGALAKPIMDQLVGAAETGIPFSSLGHQAAAHLRPLKTLEPEEEVEDDPKVHLEAKELWEQFHKRGTEMVITKSGRRMFPPFKVRCTGLDKKAKYILLMDIVAADDCRYKFHNSRWMVAGKADPEMPKRMYIHPDSPATGEQWMSKVVTFHKLKLTNNISDKHGFVSVFYTFLRPPSPLPRHPAGAGGPGGGITQLKIDNNPFAKGFRDTGNGRREKRKQLTLQSMRVYDERQKKENPTSDESSNEQTAFKCFAQSSCPAVPAVGTSSLKDLCPSEGDSDADSKDDPLLEGNESGKISTTTAATPAPASSAATAGDDPRDKGGSPSKSHFFPGDSAGSRSRERTEKAPPDSRHSPAAISSSTRGGSLSGEELKSPLRDGPKVDENRLLGKEPFTPLTVQTDSTAHLSQGHLQNLGFPPALAGQQFFNPLGNGHPLLLHPGQFAMGGAFSGMAAGMGPLLATVSGASAGVSGLDNTVMATAAAQGLSGASAAALPFHLQQHVLASQGLAMSPFGSLFPYPYTYMAAAAAASSAASSSVHRHPFLSAVRPRLRYSPYPLPVPLSDGSSLLTTALPGLAAGSGEGKAGGLSASPGSVPLDSASDLTSRSSTLSSGSVSLSPKLGADKEAATSELQNIQRLVSGLDPKQDRSRSGSP</sequence>
<dbReference type="GO" id="GO:0005634">
    <property type="term" value="C:nucleus"/>
    <property type="evidence" value="ECO:0007669"/>
    <property type="project" value="UniProtKB-SubCell"/>
</dbReference>
<dbReference type="GO" id="GO:0000978">
    <property type="term" value="F:RNA polymerase II cis-regulatory region sequence-specific DNA binding"/>
    <property type="evidence" value="ECO:0007669"/>
    <property type="project" value="InterPro"/>
</dbReference>
<dbReference type="OrthoDB" id="7442607at2759"/>
<name>A0A852NA42_9PASS</name>
<comment type="subcellular location">
    <subcellularLocation>
        <location evidence="1 6">Nucleus</location>
    </subcellularLocation>
</comment>
<feature type="compositionally biased region" description="Low complexity" evidence="7">
    <location>
        <begin position="652"/>
        <end position="673"/>
    </location>
</feature>
<accession>A0A852NA42</accession>
<feature type="compositionally biased region" description="Basic and acidic residues" evidence="7">
    <location>
        <begin position="284"/>
        <end position="294"/>
    </location>
</feature>
<protein>
    <submittedName>
        <fullName evidence="9">TBX3 factor</fullName>
    </submittedName>
</protein>
<evidence type="ECO:0000256" key="5">
    <source>
        <dbReference type="ARBA" id="ARBA00023242"/>
    </source>
</evidence>
<evidence type="ECO:0000256" key="2">
    <source>
        <dbReference type="ARBA" id="ARBA00023015"/>
    </source>
</evidence>
<keyword evidence="5 6" id="KW-0539">Nucleus</keyword>
<evidence type="ECO:0000259" key="8">
    <source>
        <dbReference type="PROSITE" id="PS50252"/>
    </source>
</evidence>
<comment type="caution">
    <text evidence="9">The sequence shown here is derived from an EMBL/GenBank/DDBJ whole genome shotgun (WGS) entry which is preliminary data.</text>
</comment>
<dbReference type="PRINTS" id="PR00937">
    <property type="entry name" value="TBOX"/>
</dbReference>
<evidence type="ECO:0000313" key="9">
    <source>
        <dbReference type="EMBL" id="NXY10657.1"/>
    </source>
</evidence>
<organism evidence="9 10">
    <name type="scientific">Pteruthius melanotis</name>
    <dbReference type="NCBI Taxonomy" id="357074"/>
    <lineage>
        <taxon>Eukaryota</taxon>
        <taxon>Metazoa</taxon>
        <taxon>Chordata</taxon>
        <taxon>Craniata</taxon>
        <taxon>Vertebrata</taxon>
        <taxon>Euteleostomi</taxon>
        <taxon>Archelosauria</taxon>
        <taxon>Archosauria</taxon>
        <taxon>Dinosauria</taxon>
        <taxon>Saurischia</taxon>
        <taxon>Theropoda</taxon>
        <taxon>Coelurosauria</taxon>
        <taxon>Aves</taxon>
        <taxon>Neognathae</taxon>
        <taxon>Neoaves</taxon>
        <taxon>Telluraves</taxon>
        <taxon>Australaves</taxon>
        <taxon>Passeriformes</taxon>
        <taxon>Sylvioidea</taxon>
        <taxon>Timaliidae</taxon>
        <taxon>Pteruthius</taxon>
    </lineage>
</organism>
<feature type="region of interest" description="Disordered" evidence="7">
    <location>
        <begin position="636"/>
        <end position="684"/>
    </location>
</feature>
<comment type="caution">
    <text evidence="6">Lacks conserved residue(s) required for the propagation of feature annotation.</text>
</comment>
<proteinExistence type="predicted"/>
<feature type="compositionally biased region" description="Basic and acidic residues" evidence="7">
    <location>
        <begin position="426"/>
        <end position="445"/>
    </location>
</feature>
<dbReference type="InterPro" id="IPR022582">
    <property type="entry name" value="TBX2/3_TAD"/>
</dbReference>
<evidence type="ECO:0000256" key="4">
    <source>
        <dbReference type="ARBA" id="ARBA00023163"/>
    </source>
</evidence>
<dbReference type="InterPro" id="IPR001699">
    <property type="entry name" value="TF_T-box"/>
</dbReference>
<feature type="region of interest" description="Disordered" evidence="7">
    <location>
        <begin position="236"/>
        <end position="303"/>
    </location>
</feature>
<dbReference type="FunFam" id="2.60.40.820:FF:000022">
    <property type="entry name" value="T-box transcription factor TBX2"/>
    <property type="match status" value="1"/>
</dbReference>
<evidence type="ECO:0000256" key="7">
    <source>
        <dbReference type="SAM" id="MobiDB-lite"/>
    </source>
</evidence>
<dbReference type="Gene3D" id="2.60.40.820">
    <property type="entry name" value="Transcription factor, T-box"/>
    <property type="match status" value="2"/>
</dbReference>
<dbReference type="GO" id="GO:0045893">
    <property type="term" value="P:positive regulation of DNA-templated transcription"/>
    <property type="evidence" value="ECO:0007669"/>
    <property type="project" value="InterPro"/>
</dbReference>
<dbReference type="Proteomes" id="UP000603297">
    <property type="component" value="Unassembled WGS sequence"/>
</dbReference>
<dbReference type="PROSITE" id="PS50252">
    <property type="entry name" value="TBOX_3"/>
    <property type="match status" value="1"/>
</dbReference>
<keyword evidence="10" id="KW-1185">Reference proteome</keyword>
<dbReference type="Pfam" id="PF12598">
    <property type="entry name" value="TBX2-3_TAD"/>
    <property type="match status" value="1"/>
</dbReference>
<gene>
    <name evidence="9" type="primary">Tbx3</name>
    <name evidence="9" type="ORF">PTEMEL_R11886</name>
</gene>
<feature type="non-terminal residue" evidence="9">
    <location>
        <position position="1"/>
    </location>
</feature>
<dbReference type="InterPro" id="IPR036960">
    <property type="entry name" value="T-box_sf"/>
</dbReference>
<keyword evidence="3 6" id="KW-0238">DNA-binding</keyword>
<dbReference type="SMART" id="SM00425">
    <property type="entry name" value="TBOX"/>
    <property type="match status" value="1"/>
</dbReference>
<feature type="compositionally biased region" description="Low complexity" evidence="7">
    <location>
        <begin position="354"/>
        <end position="370"/>
    </location>
</feature>
<dbReference type="SUPFAM" id="SSF49417">
    <property type="entry name" value="p53-like transcription factors"/>
    <property type="match status" value="1"/>
</dbReference>
<dbReference type="EMBL" id="WEIY01000816">
    <property type="protein sequence ID" value="NXY10657.1"/>
    <property type="molecule type" value="Genomic_DNA"/>
</dbReference>
<dbReference type="PROSITE" id="PS01264">
    <property type="entry name" value="TBOX_2"/>
    <property type="match status" value="1"/>
</dbReference>
<feature type="compositionally biased region" description="Basic and acidic residues" evidence="7">
    <location>
        <begin position="395"/>
        <end position="409"/>
    </location>
</feature>
<evidence type="ECO:0000313" key="10">
    <source>
        <dbReference type="Proteomes" id="UP000603297"/>
    </source>
</evidence>
<dbReference type="GO" id="GO:0000981">
    <property type="term" value="F:DNA-binding transcription factor activity, RNA polymerase II-specific"/>
    <property type="evidence" value="ECO:0007669"/>
    <property type="project" value="TreeGrafter"/>
</dbReference>
<dbReference type="PANTHER" id="PTHR11267:SF91">
    <property type="entry name" value="T-BOX TRANSCRIPTION FACTOR TBX3"/>
    <property type="match status" value="1"/>
</dbReference>
<feature type="non-terminal residue" evidence="9">
    <location>
        <position position="709"/>
    </location>
</feature>
<evidence type="ECO:0000256" key="1">
    <source>
        <dbReference type="ARBA" id="ARBA00004123"/>
    </source>
</evidence>
<evidence type="ECO:0000256" key="6">
    <source>
        <dbReference type="PROSITE-ProRule" id="PRU00201"/>
    </source>
</evidence>
<dbReference type="Pfam" id="PF20627">
    <property type="entry name" value="TBX2-3_RD"/>
    <property type="match status" value="1"/>
</dbReference>